<name>A0A1B2ICK0_9CAUD</name>
<dbReference type="InterPro" id="IPR010767">
    <property type="entry name" value="Phage_CGC-2007_Cje0229"/>
</dbReference>
<dbReference type="KEGG" id="vg:29061757"/>
<gene>
    <name evidence="1" type="ORF">EARLPHILLIPIV_154</name>
</gene>
<dbReference type="Proteomes" id="UP000201594">
    <property type="component" value="Segment"/>
</dbReference>
<organism evidence="1 2">
    <name type="scientific">Erwinia phage vB_EamM_EarlPhillipIV</name>
    <dbReference type="NCBI Taxonomy" id="1883372"/>
    <lineage>
        <taxon>Viruses</taxon>
        <taxon>Duplodnaviria</taxon>
        <taxon>Heunggongvirae</taxon>
        <taxon>Uroviricota</taxon>
        <taxon>Caudoviricetes</taxon>
        <taxon>Chimalliviridae</taxon>
        <taxon>Derbicusvirus</taxon>
        <taxon>Derbicusvirus derbicus</taxon>
    </lineage>
</organism>
<sequence length="230" mass="26245">MDKFEYCRFDKQWFILTKDYTFGFTLAGLFEDDPTRLEVILKETGLKADTPLYLVAPKGFVTDLASIPTQLQFLFKPEGDYGPAAALHDLLYQKIPIIGNYHSDGVGKLNVFIDKTFADRMFLYAMKALGVNWVTRQSFYLAVKHFGLTSFIDNNKGCIYFKPNAYTFNMNANYEFVREFPTVGIPPQDMTMVRTTQQAHVHYLNVKRAFLTYPIPTAGESNVSAQPQPV</sequence>
<dbReference type="EMBL" id="KX397367">
    <property type="protein sequence ID" value="ANZ49003.1"/>
    <property type="molecule type" value="Genomic_DNA"/>
</dbReference>
<protein>
    <submittedName>
        <fullName evidence="1">Uncharacterized protein</fullName>
    </submittedName>
</protein>
<evidence type="ECO:0000313" key="2">
    <source>
        <dbReference type="Proteomes" id="UP000201594"/>
    </source>
</evidence>
<reference evidence="2" key="1">
    <citation type="submission" date="2016-06" db="EMBL/GenBank/DDBJ databases">
        <authorList>
            <person name="Berg J.A."/>
            <person name="Buchanan A.L."/>
            <person name="Choi M.C."/>
            <person name="Sharma R."/>
            <person name="Tatlow P."/>
            <person name="Allen R.C."/>
            <person name="Bloomfield T.J."/>
            <person name="Buhler B."/>
            <person name="Bybee R.N."/>
            <person name="Duncan S."/>
            <person name="Fuhriman D.A."/>
            <person name="Harris N."/>
            <person name="Hilton J.A."/>
            <person name="Hurst E."/>
            <person name="James B.D."/>
            <person name="Knabe B.K."/>
            <person name="Pollock S.V."/>
            <person name="Ririe D.B."/>
            <person name="Rogers S.L."/>
            <person name="Stephenson M.B."/>
            <person name="Thompson S.E."/>
            <person name="Usher B.K."/>
            <person name="Ward A.T."/>
            <person name="Webb C.J."/>
            <person name="Wells M.J."/>
            <person name="Wright C.K."/>
            <person name="Breakwell D.P."/>
            <person name="Hope S."/>
            <person name="Grose J.H."/>
        </authorList>
    </citation>
    <scope>NUCLEOTIDE SEQUENCE [LARGE SCALE GENOMIC DNA]</scope>
</reference>
<accession>A0A1B2ICK0</accession>
<proteinExistence type="predicted"/>
<dbReference type="OrthoDB" id="8656at10239"/>
<dbReference type="RefSeq" id="YP_009278466.1">
    <property type="nucleotide sequence ID" value="NC_031007.1"/>
</dbReference>
<dbReference type="Pfam" id="PF07087">
    <property type="entry name" value="DUF1353"/>
    <property type="match status" value="1"/>
</dbReference>
<evidence type="ECO:0000313" key="1">
    <source>
        <dbReference type="EMBL" id="ANZ49003.1"/>
    </source>
</evidence>
<dbReference type="GeneID" id="29061757"/>